<evidence type="ECO:0000256" key="12">
    <source>
        <dbReference type="SAM" id="SignalP"/>
    </source>
</evidence>
<evidence type="ECO:0000313" key="15">
    <source>
        <dbReference type="Proteomes" id="UP000314987"/>
    </source>
</evidence>
<feature type="domain" description="UPAR/Ly6" evidence="13">
    <location>
        <begin position="26"/>
        <end position="109"/>
    </location>
</feature>
<dbReference type="STRING" id="29139.ENSVURP00010016618"/>
<feature type="chain" id="PRO_5021484964" description="MAC-inhibitory protein" evidence="12">
    <location>
        <begin position="26"/>
        <end position="122"/>
    </location>
</feature>
<proteinExistence type="predicted"/>
<dbReference type="OMA" id="CEYSRLA"/>
<keyword evidence="7" id="KW-0325">Glycoprotein</keyword>
<reference evidence="14" key="2">
    <citation type="submission" date="2025-08" db="UniProtKB">
        <authorList>
            <consortium name="Ensembl"/>
        </authorList>
    </citation>
    <scope>IDENTIFICATION</scope>
</reference>
<evidence type="ECO:0000256" key="6">
    <source>
        <dbReference type="ARBA" id="ARBA00023157"/>
    </source>
</evidence>
<dbReference type="InterPro" id="IPR016054">
    <property type="entry name" value="LY6_UPA_recep-like"/>
</dbReference>
<keyword evidence="3" id="KW-0336">GPI-anchor</keyword>
<evidence type="ECO:0000256" key="5">
    <source>
        <dbReference type="ARBA" id="ARBA00023136"/>
    </source>
</evidence>
<evidence type="ECO:0000259" key="13">
    <source>
        <dbReference type="SMART" id="SM00134"/>
    </source>
</evidence>
<evidence type="ECO:0000256" key="11">
    <source>
        <dbReference type="ARBA" id="ARBA00031867"/>
    </source>
</evidence>
<evidence type="ECO:0000256" key="2">
    <source>
        <dbReference type="ARBA" id="ARBA00011481"/>
    </source>
</evidence>
<dbReference type="AlphaFoldDB" id="A0A4X2KY51"/>
<sequence length="122" mass="12897">MGSIRMHILVLGLLILAMFCSPGGALKCFQCNSPVQPCTENVTCKAEKDACLQVISGGAYYHSCWKYADCNIEKIEAAFPIASARYSCCQRDLCNAAGMGTAVSKATMMAGLLVVVAGSFSV</sequence>
<keyword evidence="5" id="KW-0472">Membrane</keyword>
<dbReference type="SMART" id="SM00134">
    <property type="entry name" value="LU"/>
    <property type="match status" value="1"/>
</dbReference>
<evidence type="ECO:0000313" key="14">
    <source>
        <dbReference type="Ensembl" id="ENSVURP00010016618.1"/>
    </source>
</evidence>
<dbReference type="InterPro" id="IPR056949">
    <property type="entry name" value="CD59"/>
</dbReference>
<evidence type="ECO:0000256" key="10">
    <source>
        <dbReference type="ARBA" id="ARBA00031590"/>
    </source>
</evidence>
<dbReference type="Pfam" id="PF25152">
    <property type="entry name" value="CD59"/>
    <property type="match status" value="1"/>
</dbReference>
<reference evidence="14" key="3">
    <citation type="submission" date="2025-09" db="UniProtKB">
        <authorList>
            <consortium name="Ensembl"/>
        </authorList>
    </citation>
    <scope>IDENTIFICATION</scope>
</reference>
<comment type="subunit">
    <text evidence="2">Interacts with T-cell surface antigen CD2.</text>
</comment>
<accession>A0A4X2KY51</accession>
<dbReference type="PANTHER" id="PTHR10036">
    <property type="entry name" value="CD59 GLYCOPROTEIN"/>
    <property type="match status" value="1"/>
</dbReference>
<dbReference type="SUPFAM" id="SSF57302">
    <property type="entry name" value="Snake toxin-like"/>
    <property type="match status" value="1"/>
</dbReference>
<evidence type="ECO:0000256" key="7">
    <source>
        <dbReference type="ARBA" id="ARBA00023180"/>
    </source>
</evidence>
<dbReference type="InterPro" id="IPR045860">
    <property type="entry name" value="Snake_toxin-like_sf"/>
</dbReference>
<evidence type="ECO:0000256" key="4">
    <source>
        <dbReference type="ARBA" id="ARBA00022729"/>
    </source>
</evidence>
<dbReference type="GeneTree" id="ENSGT00390000016309"/>
<comment type="subcellular location">
    <subcellularLocation>
        <location evidence="1">Cell membrane</location>
        <topology evidence="1">Lipid-anchor</topology>
        <topology evidence="1">GPI-anchor</topology>
    </subcellularLocation>
</comment>
<evidence type="ECO:0000256" key="1">
    <source>
        <dbReference type="ARBA" id="ARBA00004609"/>
    </source>
</evidence>
<dbReference type="Proteomes" id="UP000314987">
    <property type="component" value="Unassembled WGS sequence"/>
</dbReference>
<evidence type="ECO:0000256" key="8">
    <source>
        <dbReference type="ARBA" id="ARBA00023288"/>
    </source>
</evidence>
<keyword evidence="4 12" id="KW-0732">Signal</keyword>
<dbReference type="PANTHER" id="PTHR10036:SF24">
    <property type="entry name" value="CD59 GLYCOPROTEIN"/>
    <property type="match status" value="1"/>
</dbReference>
<organism evidence="14 15">
    <name type="scientific">Vombatus ursinus</name>
    <name type="common">Common wombat</name>
    <dbReference type="NCBI Taxonomy" id="29139"/>
    <lineage>
        <taxon>Eukaryota</taxon>
        <taxon>Metazoa</taxon>
        <taxon>Chordata</taxon>
        <taxon>Craniata</taxon>
        <taxon>Vertebrata</taxon>
        <taxon>Euteleostomi</taxon>
        <taxon>Mammalia</taxon>
        <taxon>Metatheria</taxon>
        <taxon>Diprotodontia</taxon>
        <taxon>Vombatidae</taxon>
        <taxon>Vombatus</taxon>
    </lineage>
</organism>
<dbReference type="GO" id="GO:0005886">
    <property type="term" value="C:plasma membrane"/>
    <property type="evidence" value="ECO:0007669"/>
    <property type="project" value="UniProtKB-SubCell"/>
</dbReference>
<evidence type="ECO:0000256" key="3">
    <source>
        <dbReference type="ARBA" id="ARBA00022622"/>
    </source>
</evidence>
<feature type="signal peptide" evidence="12">
    <location>
        <begin position="1"/>
        <end position="25"/>
    </location>
</feature>
<evidence type="ECO:0000256" key="9">
    <source>
        <dbReference type="ARBA" id="ARBA00029920"/>
    </source>
</evidence>
<name>A0A4X2KY51_VOMUR</name>
<keyword evidence="8" id="KW-0449">Lipoprotein</keyword>
<dbReference type="CDD" id="cd23554">
    <property type="entry name" value="TFP_LU_ECD_CD59"/>
    <property type="match status" value="1"/>
</dbReference>
<keyword evidence="6" id="KW-1015">Disulfide bond</keyword>
<protein>
    <recommendedName>
        <fullName evidence="10">MAC-inhibitory protein</fullName>
    </recommendedName>
    <alternativeName>
        <fullName evidence="11">Membrane attack complex inhibition factor</fullName>
    </alternativeName>
    <alternativeName>
        <fullName evidence="9">Protectin</fullName>
    </alternativeName>
</protein>
<reference evidence="15" key="1">
    <citation type="submission" date="2018-12" db="EMBL/GenBank/DDBJ databases">
        <authorList>
            <person name="Yazar S."/>
        </authorList>
    </citation>
    <scope>NUCLEOTIDE SEQUENCE [LARGE SCALE GENOMIC DNA]</scope>
</reference>
<dbReference type="Ensembl" id="ENSVURT00010018888.1">
    <property type="protein sequence ID" value="ENSVURP00010016618.1"/>
    <property type="gene ID" value="ENSVURG00010012719.1"/>
</dbReference>
<dbReference type="GO" id="GO:0098552">
    <property type="term" value="C:side of membrane"/>
    <property type="evidence" value="ECO:0007669"/>
    <property type="project" value="UniProtKB-KW"/>
</dbReference>
<keyword evidence="15" id="KW-1185">Reference proteome</keyword>
<dbReference type="Gene3D" id="2.10.60.10">
    <property type="entry name" value="CD59"/>
    <property type="match status" value="1"/>
</dbReference>